<dbReference type="Proteomes" id="UP001262754">
    <property type="component" value="Unassembled WGS sequence"/>
</dbReference>
<evidence type="ECO:0000256" key="3">
    <source>
        <dbReference type="ARBA" id="ARBA00022692"/>
    </source>
</evidence>
<gene>
    <name evidence="7" type="ORF">J2800_004156</name>
</gene>
<dbReference type="InterPro" id="IPR022301">
    <property type="entry name" value="Integral_membrane_YjbE"/>
</dbReference>
<keyword evidence="4 6" id="KW-1133">Transmembrane helix</keyword>
<evidence type="ECO:0000313" key="8">
    <source>
        <dbReference type="Proteomes" id="UP001262754"/>
    </source>
</evidence>
<comment type="similarity">
    <text evidence="2">Belongs to the TerC family.</text>
</comment>
<dbReference type="RefSeq" id="WP_056753710.1">
    <property type="nucleotide sequence ID" value="NZ_JAVDRL010000012.1"/>
</dbReference>
<keyword evidence="3 6" id="KW-0812">Transmembrane</keyword>
<feature type="transmembrane region" description="Helical" evidence="6">
    <location>
        <begin position="76"/>
        <end position="93"/>
    </location>
</feature>
<dbReference type="EMBL" id="JAVDRL010000012">
    <property type="protein sequence ID" value="MDR6533394.1"/>
    <property type="molecule type" value="Genomic_DNA"/>
</dbReference>
<dbReference type="InterPro" id="IPR005496">
    <property type="entry name" value="Integral_membrane_TerC"/>
</dbReference>
<dbReference type="NCBIfam" id="TIGR03717">
    <property type="entry name" value="R_switched_YjbE"/>
    <property type="match status" value="1"/>
</dbReference>
<evidence type="ECO:0000256" key="1">
    <source>
        <dbReference type="ARBA" id="ARBA00004141"/>
    </source>
</evidence>
<comment type="caution">
    <text evidence="7">The sequence shown here is derived from an EMBL/GenBank/DDBJ whole genome shotgun (WGS) entry which is preliminary data.</text>
</comment>
<dbReference type="PANTHER" id="PTHR30238">
    <property type="entry name" value="MEMBRANE BOUND PREDICTED REDOX MODULATOR"/>
    <property type="match status" value="1"/>
</dbReference>
<evidence type="ECO:0000256" key="6">
    <source>
        <dbReference type="SAM" id="Phobius"/>
    </source>
</evidence>
<feature type="transmembrane region" description="Helical" evidence="6">
    <location>
        <begin position="133"/>
        <end position="156"/>
    </location>
</feature>
<evidence type="ECO:0000256" key="2">
    <source>
        <dbReference type="ARBA" id="ARBA00007511"/>
    </source>
</evidence>
<dbReference type="Pfam" id="PF03741">
    <property type="entry name" value="TerC"/>
    <property type="match status" value="1"/>
</dbReference>
<keyword evidence="5 6" id="KW-0472">Membrane</keyword>
<protein>
    <submittedName>
        <fullName evidence="7">YjbE family integral membrane protein</fullName>
    </submittedName>
</protein>
<name>A0ABU1N4L0_9CAUL</name>
<organism evidence="7 8">
    <name type="scientific">Caulobacter rhizosphaerae</name>
    <dbReference type="NCBI Taxonomy" id="2010972"/>
    <lineage>
        <taxon>Bacteria</taxon>
        <taxon>Pseudomonadati</taxon>
        <taxon>Pseudomonadota</taxon>
        <taxon>Alphaproteobacteria</taxon>
        <taxon>Caulobacterales</taxon>
        <taxon>Caulobacteraceae</taxon>
        <taxon>Caulobacter</taxon>
    </lineage>
</organism>
<dbReference type="PANTHER" id="PTHR30238:SF4">
    <property type="entry name" value="SLL1022 PROTEIN"/>
    <property type="match status" value="1"/>
</dbReference>
<keyword evidence="8" id="KW-1185">Reference proteome</keyword>
<evidence type="ECO:0000256" key="4">
    <source>
        <dbReference type="ARBA" id="ARBA00022989"/>
    </source>
</evidence>
<feature type="transmembrane region" description="Helical" evidence="6">
    <location>
        <begin position="16"/>
        <end position="40"/>
    </location>
</feature>
<feature type="transmembrane region" description="Helical" evidence="6">
    <location>
        <begin position="162"/>
        <end position="185"/>
    </location>
</feature>
<comment type="subcellular location">
    <subcellularLocation>
        <location evidence="1">Membrane</location>
        <topology evidence="1">Multi-pass membrane protein</topology>
    </subcellularLocation>
</comment>
<reference evidence="7 8" key="1">
    <citation type="submission" date="2023-07" db="EMBL/GenBank/DDBJ databases">
        <title>Sorghum-associated microbial communities from plants grown in Nebraska, USA.</title>
        <authorList>
            <person name="Schachtman D."/>
        </authorList>
    </citation>
    <scope>NUCLEOTIDE SEQUENCE [LARGE SCALE GENOMIC DNA]</scope>
    <source>
        <strain evidence="7 8">DS2154</strain>
    </source>
</reference>
<proteinExistence type="inferred from homology"/>
<evidence type="ECO:0000313" key="7">
    <source>
        <dbReference type="EMBL" id="MDR6533394.1"/>
    </source>
</evidence>
<sequence length="247" mass="26594">MFDALLAQVGGLNGPFAAFLSVLMIDLVLAGDNAVAVGLAAGGLPAKDRKKVILYGLGAAVVLRISFALITTWLLGVIGLLLAGGVLLLWVCWKMWRELREQITHDQEDARAILDNNPATEPRAKPAKSFKQAFLQVLIADVSMSLDNVLAVAGAAREHPAILVFGLLLSIILMGVAATAIANLLHKHRWIGFIGLAIVLYVAVHMIWEGHRSVVIDLHKTEAYNAAAPAFLDIKPDELAAHNKHKK</sequence>
<evidence type="ECO:0000256" key="5">
    <source>
        <dbReference type="ARBA" id="ARBA00023136"/>
    </source>
</evidence>
<accession>A0ABU1N4L0</accession>
<feature type="transmembrane region" description="Helical" evidence="6">
    <location>
        <begin position="190"/>
        <end position="208"/>
    </location>
</feature>